<feature type="compositionally biased region" description="Polar residues" evidence="1">
    <location>
        <begin position="325"/>
        <end position="344"/>
    </location>
</feature>
<feature type="region of interest" description="Disordered" evidence="1">
    <location>
        <begin position="196"/>
        <end position="219"/>
    </location>
</feature>
<accession>A0A5M9JV99</accession>
<evidence type="ECO:0000313" key="3">
    <source>
        <dbReference type="Proteomes" id="UP000322873"/>
    </source>
</evidence>
<feature type="compositionally biased region" description="Polar residues" evidence="1">
    <location>
        <begin position="398"/>
        <end position="408"/>
    </location>
</feature>
<keyword evidence="3" id="KW-1185">Reference proteome</keyword>
<protein>
    <submittedName>
        <fullName evidence="2">Uncharacterized protein</fullName>
    </submittedName>
</protein>
<name>A0A5M9JV99_MONFR</name>
<dbReference type="VEuPathDB" id="FungiDB:MFRU_011g01780"/>
<feature type="region of interest" description="Disordered" evidence="1">
    <location>
        <begin position="312"/>
        <end position="445"/>
    </location>
</feature>
<gene>
    <name evidence="2" type="ORF">EYC84_000160</name>
</gene>
<dbReference type="EMBL" id="VICG01000006">
    <property type="protein sequence ID" value="KAA8570765.1"/>
    <property type="molecule type" value="Genomic_DNA"/>
</dbReference>
<evidence type="ECO:0000313" key="2">
    <source>
        <dbReference type="EMBL" id="KAA8570765.1"/>
    </source>
</evidence>
<comment type="caution">
    <text evidence="2">The sequence shown here is derived from an EMBL/GenBank/DDBJ whole genome shotgun (WGS) entry which is preliminary data.</text>
</comment>
<evidence type="ECO:0000256" key="1">
    <source>
        <dbReference type="SAM" id="MobiDB-lite"/>
    </source>
</evidence>
<dbReference type="Proteomes" id="UP000322873">
    <property type="component" value="Unassembled WGS sequence"/>
</dbReference>
<dbReference type="VEuPathDB" id="FungiDB:MFRU_011g01790"/>
<dbReference type="AlphaFoldDB" id="A0A5M9JV99"/>
<proteinExistence type="predicted"/>
<sequence>MTSVKKIEKITKAAKKLDCAVLLKTGRPPGVMLAEGEVGKAEEWLDVVKVGSKNLRYKNFELMKKEGVEERRLGIPAGKVRQLESLKDYGIESGTTLRTGSFQTKVSSDNPSVNPIMDQSNSVPVTAWPTFNESSSNLPPYSEEPPIVVSLPQRNSEWFDDNVTTAYPQSPLQREDHLASFFPTNATQVATSQLPAQSPTSAYPPTPISSHGLQVSGYESQSHMRRSPQYSEYEYEVPVPRSARFERDLQHEIFGSPSSVYADNELLGFSPVFGEQFPFSLEYKNNARLGNSQSPRIQASLLSLTQSPAMGGTSELFPEFDDIHSNTAPRTTIPQANSLPQSHSEQPHIEHLHPQGYQQSLARPSSSKSKPPTRTARSSSIITGLDQGIFRSPGQRPHNLQNLDNFYPSQKDDSRLSRPLSSNKEHVPRRNRASSLERTSVPTNPDEAKIWDARMDAGQPSSNPIEKTPTYQEFRQISQRVDTLRSDQIPLRPSAISQYQRFAPDHRPPRESDWRFDPKMVQDIYVERWKISQGYEHLQGYLNDPKEGIYKDLSWEEWVELYNYLGERDKRAMEREIMLGLKSNRGLKE</sequence>
<reference evidence="2 3" key="1">
    <citation type="submission" date="2019-06" db="EMBL/GenBank/DDBJ databases">
        <title>Genome Sequence of the Brown Rot Fungal Pathogen Monilinia fructicola.</title>
        <authorList>
            <person name="De Miccolis Angelini R.M."/>
            <person name="Landi L."/>
            <person name="Abate D."/>
            <person name="Pollastro S."/>
            <person name="Romanazzi G."/>
            <person name="Faretra F."/>
        </authorList>
    </citation>
    <scope>NUCLEOTIDE SEQUENCE [LARGE SCALE GENOMIC DNA]</scope>
    <source>
        <strain evidence="2 3">Mfrc123</strain>
    </source>
</reference>
<feature type="compositionally biased region" description="Polar residues" evidence="1">
    <location>
        <begin position="433"/>
        <end position="443"/>
    </location>
</feature>
<organism evidence="2 3">
    <name type="scientific">Monilinia fructicola</name>
    <name type="common">Brown rot fungus</name>
    <name type="synonym">Ciboria fructicola</name>
    <dbReference type="NCBI Taxonomy" id="38448"/>
    <lineage>
        <taxon>Eukaryota</taxon>
        <taxon>Fungi</taxon>
        <taxon>Dikarya</taxon>
        <taxon>Ascomycota</taxon>
        <taxon>Pezizomycotina</taxon>
        <taxon>Leotiomycetes</taxon>
        <taxon>Helotiales</taxon>
        <taxon>Sclerotiniaceae</taxon>
        <taxon>Monilinia</taxon>
    </lineage>
</organism>
<feature type="compositionally biased region" description="Polar residues" evidence="1">
    <location>
        <begin position="208"/>
        <end position="219"/>
    </location>
</feature>